<dbReference type="InterPro" id="IPR038213">
    <property type="entry name" value="IFI6/IFI27-like_sf"/>
</dbReference>
<protein>
    <submittedName>
        <fullName evidence="8">Uncharacterized protein</fullName>
    </submittedName>
</protein>
<dbReference type="PANTHER" id="PTHR16932:SF18">
    <property type="entry name" value="INTERFERON, ALPHA-INDUCIBLE PROTEIN 27-LIKE 2"/>
    <property type="match status" value="1"/>
</dbReference>
<feature type="compositionally biased region" description="Basic and acidic residues" evidence="6">
    <location>
        <begin position="73"/>
        <end position="82"/>
    </location>
</feature>
<dbReference type="OrthoDB" id="440424at2759"/>
<dbReference type="Pfam" id="PF06140">
    <property type="entry name" value="Ifi-6-16"/>
    <property type="match status" value="1"/>
</dbReference>
<dbReference type="AlphaFoldDB" id="A0A6A5JV40"/>
<dbReference type="Gene3D" id="6.10.110.10">
    <property type="match status" value="1"/>
</dbReference>
<name>A0A6A5JV40_9PLEO</name>
<comment type="subcellular location">
    <subcellularLocation>
        <location evidence="1">Membrane</location>
        <topology evidence="1">Multi-pass membrane protein</topology>
    </subcellularLocation>
</comment>
<evidence type="ECO:0000256" key="2">
    <source>
        <dbReference type="ARBA" id="ARBA00007262"/>
    </source>
</evidence>
<organism evidence="8 9">
    <name type="scientific">Decorospora gaudefroyi</name>
    <dbReference type="NCBI Taxonomy" id="184978"/>
    <lineage>
        <taxon>Eukaryota</taxon>
        <taxon>Fungi</taxon>
        <taxon>Dikarya</taxon>
        <taxon>Ascomycota</taxon>
        <taxon>Pezizomycotina</taxon>
        <taxon>Dothideomycetes</taxon>
        <taxon>Pleosporomycetidae</taxon>
        <taxon>Pleosporales</taxon>
        <taxon>Pleosporineae</taxon>
        <taxon>Pleosporaceae</taxon>
        <taxon>Decorospora</taxon>
    </lineage>
</organism>
<feature type="transmembrane region" description="Helical" evidence="7">
    <location>
        <begin position="188"/>
        <end position="212"/>
    </location>
</feature>
<feature type="compositionally biased region" description="Low complexity" evidence="6">
    <location>
        <begin position="22"/>
        <end position="31"/>
    </location>
</feature>
<evidence type="ECO:0000256" key="4">
    <source>
        <dbReference type="ARBA" id="ARBA00022989"/>
    </source>
</evidence>
<dbReference type="PANTHER" id="PTHR16932">
    <property type="entry name" value="INTERFERON ALPHA-INDUCIBLE PROTEIN 27"/>
    <property type="match status" value="1"/>
</dbReference>
<evidence type="ECO:0000256" key="6">
    <source>
        <dbReference type="SAM" id="MobiDB-lite"/>
    </source>
</evidence>
<evidence type="ECO:0000313" key="8">
    <source>
        <dbReference type="EMBL" id="KAF1828095.1"/>
    </source>
</evidence>
<dbReference type="Proteomes" id="UP000800040">
    <property type="component" value="Unassembled WGS sequence"/>
</dbReference>
<evidence type="ECO:0000313" key="9">
    <source>
        <dbReference type="Proteomes" id="UP000800040"/>
    </source>
</evidence>
<accession>A0A6A5JV40</accession>
<evidence type="ECO:0000256" key="1">
    <source>
        <dbReference type="ARBA" id="ARBA00004141"/>
    </source>
</evidence>
<dbReference type="InterPro" id="IPR009311">
    <property type="entry name" value="IFI6/IFI27-like"/>
</dbReference>
<evidence type="ECO:0000256" key="3">
    <source>
        <dbReference type="ARBA" id="ARBA00022692"/>
    </source>
</evidence>
<feature type="transmembrane region" description="Helical" evidence="7">
    <location>
        <begin position="161"/>
        <end position="182"/>
    </location>
</feature>
<evidence type="ECO:0000256" key="5">
    <source>
        <dbReference type="ARBA" id="ARBA00023136"/>
    </source>
</evidence>
<gene>
    <name evidence="8" type="ORF">BDW02DRAFT_652255</name>
</gene>
<sequence length="326" mass="34510">MGAAMAKTEKLSAASIESMYAARAAAARMSAQDGDVPHLRDPHDENTVDVDKEEITEVEEVDANTSPSASEDNGPKHERKDISTTSMTTADMVEALRNAKHSSTPPKIAVAGVHLRNAILAFGRTARQAFDKAIEALRRIGVIDVAKAASQWIKAHPWETAAIVVPLTLLACTPAFLSLVGFTASGIAAGSIAAGVQAGIGSVAAGSTFAIFTSAAMGGYGVPIVFGGIWAISTGVMCGIAAWFGGGGSGGETRDTAKLLLKADLCFWKKQQRLKRRTQALTMSSTASVSYDKPRMRRAYNPVVVTRSFLEKWQSKLDKSNRPSVE</sequence>
<feature type="transmembrane region" description="Helical" evidence="7">
    <location>
        <begin position="224"/>
        <end position="244"/>
    </location>
</feature>
<evidence type="ECO:0000256" key="7">
    <source>
        <dbReference type="SAM" id="Phobius"/>
    </source>
</evidence>
<feature type="region of interest" description="Disordered" evidence="6">
    <location>
        <begin position="22"/>
        <end position="86"/>
    </location>
</feature>
<comment type="similarity">
    <text evidence="2">Belongs to the IFI6/IFI27 family.</text>
</comment>
<reference evidence="8" key="1">
    <citation type="submission" date="2020-01" db="EMBL/GenBank/DDBJ databases">
        <authorList>
            <consortium name="DOE Joint Genome Institute"/>
            <person name="Haridas S."/>
            <person name="Albert R."/>
            <person name="Binder M."/>
            <person name="Bloem J."/>
            <person name="Labutti K."/>
            <person name="Salamov A."/>
            <person name="Andreopoulos B."/>
            <person name="Baker S.E."/>
            <person name="Barry K."/>
            <person name="Bills G."/>
            <person name="Bluhm B.H."/>
            <person name="Cannon C."/>
            <person name="Castanera R."/>
            <person name="Culley D.E."/>
            <person name="Daum C."/>
            <person name="Ezra D."/>
            <person name="Gonzalez J.B."/>
            <person name="Henrissat B."/>
            <person name="Kuo A."/>
            <person name="Liang C."/>
            <person name="Lipzen A."/>
            <person name="Lutzoni F."/>
            <person name="Magnuson J."/>
            <person name="Mondo S."/>
            <person name="Nolan M."/>
            <person name="Ohm R."/>
            <person name="Pangilinan J."/>
            <person name="Park H.-J."/>
            <person name="Ramirez L."/>
            <person name="Alfaro M."/>
            <person name="Sun H."/>
            <person name="Tritt A."/>
            <person name="Yoshinaga Y."/>
            <person name="Zwiers L.-H."/>
            <person name="Turgeon B.G."/>
            <person name="Goodwin S.B."/>
            <person name="Spatafora J.W."/>
            <person name="Crous P.W."/>
            <person name="Grigoriev I.V."/>
        </authorList>
    </citation>
    <scope>NUCLEOTIDE SEQUENCE</scope>
    <source>
        <strain evidence="8">P77</strain>
    </source>
</reference>
<keyword evidence="5 7" id="KW-0472">Membrane</keyword>
<keyword evidence="4 7" id="KW-1133">Transmembrane helix</keyword>
<keyword evidence="9" id="KW-1185">Reference proteome</keyword>
<dbReference type="EMBL" id="ML975680">
    <property type="protein sequence ID" value="KAF1828095.1"/>
    <property type="molecule type" value="Genomic_DNA"/>
</dbReference>
<feature type="compositionally biased region" description="Basic and acidic residues" evidence="6">
    <location>
        <begin position="35"/>
        <end position="55"/>
    </location>
</feature>
<proteinExistence type="inferred from homology"/>
<dbReference type="GO" id="GO:0016020">
    <property type="term" value="C:membrane"/>
    <property type="evidence" value="ECO:0007669"/>
    <property type="project" value="UniProtKB-SubCell"/>
</dbReference>
<keyword evidence="3 7" id="KW-0812">Transmembrane</keyword>